<feature type="domain" description="Pseudouridine synthase RsuA/RluA-like" evidence="7">
    <location>
        <begin position="66"/>
        <end position="198"/>
    </location>
</feature>
<dbReference type="Pfam" id="PF00849">
    <property type="entry name" value="PseudoU_synth_2"/>
    <property type="match status" value="1"/>
</dbReference>
<dbReference type="InterPro" id="IPR018496">
    <property type="entry name" value="PsdUridine_synth_RsuA/RluB_CS"/>
</dbReference>
<evidence type="ECO:0000259" key="8">
    <source>
        <dbReference type="Pfam" id="PF01479"/>
    </source>
</evidence>
<dbReference type="InterPro" id="IPR050343">
    <property type="entry name" value="RsuA_PseudoU_synthase"/>
</dbReference>
<dbReference type="GO" id="GO:0003723">
    <property type="term" value="F:RNA binding"/>
    <property type="evidence" value="ECO:0007669"/>
    <property type="project" value="UniProtKB-KW"/>
</dbReference>
<organism evidence="9 10">
    <name type="scientific">Igneacidithiobacillus copahuensis</name>
    <dbReference type="NCBI Taxonomy" id="2724909"/>
    <lineage>
        <taxon>Bacteria</taxon>
        <taxon>Pseudomonadati</taxon>
        <taxon>Pseudomonadota</taxon>
        <taxon>Acidithiobacillia</taxon>
        <taxon>Acidithiobacillales</taxon>
        <taxon>Acidithiobacillaceae</taxon>
        <taxon>Igneacidithiobacillus</taxon>
    </lineage>
</organism>
<dbReference type="Proteomes" id="UP001197378">
    <property type="component" value="Unassembled WGS sequence"/>
</dbReference>
<dbReference type="InterPro" id="IPR042092">
    <property type="entry name" value="PsdUridine_s_RsuA/RluB/E/F_cat"/>
</dbReference>
<dbReference type="SUPFAM" id="SSF55120">
    <property type="entry name" value="Pseudouridine synthase"/>
    <property type="match status" value="1"/>
</dbReference>
<dbReference type="Gene3D" id="3.30.70.580">
    <property type="entry name" value="Pseudouridine synthase I, catalytic domain, N-terminal subdomain"/>
    <property type="match status" value="1"/>
</dbReference>
<dbReference type="Pfam" id="PF01479">
    <property type="entry name" value="S4"/>
    <property type="match status" value="1"/>
</dbReference>
<dbReference type="InterPro" id="IPR000748">
    <property type="entry name" value="PsdUridine_synth_RsuA/RluB/E/F"/>
</dbReference>
<dbReference type="EC" id="5.4.99.-" evidence="6"/>
<dbReference type="PROSITE" id="PS50889">
    <property type="entry name" value="S4"/>
    <property type="match status" value="1"/>
</dbReference>
<dbReference type="PANTHER" id="PTHR47683">
    <property type="entry name" value="PSEUDOURIDINE SYNTHASE FAMILY PROTEIN-RELATED"/>
    <property type="match status" value="1"/>
</dbReference>
<gene>
    <name evidence="9" type="ORF">HFQ13_11415</name>
</gene>
<dbReference type="PROSITE" id="PS01149">
    <property type="entry name" value="PSI_RSU"/>
    <property type="match status" value="1"/>
</dbReference>
<reference evidence="9" key="1">
    <citation type="journal article" date="2021" name="ISME J.">
        <title>Genomic evolution of the class Acidithiobacillia: deep-branching Proteobacteria living in extreme acidic conditions.</title>
        <authorList>
            <person name="Moya-Beltran A."/>
            <person name="Beard S."/>
            <person name="Rojas-Villalobos C."/>
            <person name="Issotta F."/>
            <person name="Gallardo Y."/>
            <person name="Ulloa R."/>
            <person name="Giaveno A."/>
            <person name="Degli Esposti M."/>
            <person name="Johnson D.B."/>
            <person name="Quatrini R."/>
        </authorList>
    </citation>
    <scope>NUCLEOTIDE SEQUENCE</scope>
    <source>
        <strain evidence="9">VAN18-1</strain>
    </source>
</reference>
<dbReference type="SUPFAM" id="SSF55174">
    <property type="entry name" value="Alpha-L RNA-binding motif"/>
    <property type="match status" value="1"/>
</dbReference>
<dbReference type="Gene3D" id="3.10.290.10">
    <property type="entry name" value="RNA-binding S4 domain"/>
    <property type="match status" value="1"/>
</dbReference>
<sequence>MTARQERLDHLLSRLGYCSRSEVRDWLREDRIQVAGVADKLRSGSKVNPDQVRVDGEAIDPAGPLYLLYHKDLGTVCAHDDPRSIYDDLPMRWRYRRPVLSSAGRLDRDTSGLLLLSDDGQWLHRWSHARHAIPRHYQVQLAEPLQDDAEQILASGKLLLEGESVPCKAAQVQRLGEREIRLTLQEGRYHEVRRMMAALGNHVQTLHREGFGPFTLGDLPPGTWRFLQEAEIQQEAAA</sequence>
<dbReference type="AlphaFoldDB" id="A0AAE2YRB9"/>
<dbReference type="GO" id="GO:0160138">
    <property type="term" value="F:23S rRNA pseudouridine(2604) synthase activity"/>
    <property type="evidence" value="ECO:0007669"/>
    <property type="project" value="UniProtKB-EC"/>
</dbReference>
<dbReference type="InterPro" id="IPR020094">
    <property type="entry name" value="TruA/RsuA/RluB/E/F_N"/>
</dbReference>
<keyword evidence="5" id="KW-0694">RNA-binding</keyword>
<evidence type="ECO:0000256" key="1">
    <source>
        <dbReference type="ARBA" id="ARBA00008348"/>
    </source>
</evidence>
<dbReference type="InterPro" id="IPR006145">
    <property type="entry name" value="PsdUridine_synth_RsuA/RluA"/>
</dbReference>
<dbReference type="EMBL" id="JAAXYO010000165">
    <property type="protein sequence ID" value="MBU2788799.1"/>
    <property type="molecule type" value="Genomic_DNA"/>
</dbReference>
<comment type="catalytic activity">
    <reaction evidence="4">
        <text>uridine(2604) in 23S rRNA = pseudouridine(2604) in 23S rRNA</text>
        <dbReference type="Rhea" id="RHEA:38875"/>
        <dbReference type="Rhea" id="RHEA-COMP:10093"/>
        <dbReference type="Rhea" id="RHEA-COMP:10094"/>
        <dbReference type="ChEBI" id="CHEBI:65314"/>
        <dbReference type="ChEBI" id="CHEBI:65315"/>
        <dbReference type="EC" id="5.4.99.21"/>
    </reaction>
</comment>
<comment type="similarity">
    <text evidence="1 6">Belongs to the pseudouridine synthase RsuA family.</text>
</comment>
<keyword evidence="10" id="KW-1185">Reference proteome</keyword>
<dbReference type="PANTHER" id="PTHR47683:SF2">
    <property type="entry name" value="RNA-BINDING S4 DOMAIN-CONTAINING PROTEIN"/>
    <property type="match status" value="1"/>
</dbReference>
<evidence type="ECO:0000256" key="6">
    <source>
        <dbReference type="RuleBase" id="RU003887"/>
    </source>
</evidence>
<dbReference type="GO" id="GO:0000455">
    <property type="term" value="P:enzyme-directed rRNA pseudouridine synthesis"/>
    <property type="evidence" value="ECO:0007669"/>
    <property type="project" value="UniProtKB-ARBA"/>
</dbReference>
<keyword evidence="2 6" id="KW-0413">Isomerase</keyword>
<evidence type="ECO:0000256" key="4">
    <source>
        <dbReference type="ARBA" id="ARBA00036535"/>
    </source>
</evidence>
<dbReference type="InterPro" id="IPR002942">
    <property type="entry name" value="S4_RNA-bd"/>
</dbReference>
<evidence type="ECO:0000313" key="9">
    <source>
        <dbReference type="EMBL" id="MBU2788799.1"/>
    </source>
</evidence>
<comment type="caution">
    <text evidence="9">The sequence shown here is derived from an EMBL/GenBank/DDBJ whole genome shotgun (WGS) entry which is preliminary data.</text>
</comment>
<feature type="domain" description="RNA-binding S4" evidence="8">
    <location>
        <begin position="6"/>
        <end position="36"/>
    </location>
</feature>
<evidence type="ECO:0000256" key="3">
    <source>
        <dbReference type="ARBA" id="ARBA00036390"/>
    </source>
</evidence>
<dbReference type="InterPro" id="IPR020103">
    <property type="entry name" value="PsdUridine_synth_cat_dom_sf"/>
</dbReference>
<evidence type="ECO:0000256" key="2">
    <source>
        <dbReference type="ARBA" id="ARBA00023235"/>
    </source>
</evidence>
<dbReference type="InterPro" id="IPR036986">
    <property type="entry name" value="S4_RNA-bd_sf"/>
</dbReference>
<dbReference type="NCBIfam" id="TIGR00093">
    <property type="entry name" value="pseudouridine synthase"/>
    <property type="match status" value="1"/>
</dbReference>
<protein>
    <recommendedName>
        <fullName evidence="6">Pseudouridine synthase</fullName>
        <ecNumber evidence="6">5.4.99.-</ecNumber>
    </recommendedName>
</protein>
<dbReference type="RefSeq" id="WP_215885759.1">
    <property type="nucleotide sequence ID" value="NZ_JAAXYO010000165.1"/>
</dbReference>
<name>A0AAE2YRB9_9PROT</name>
<accession>A0AAE2YRB9</accession>
<evidence type="ECO:0000313" key="10">
    <source>
        <dbReference type="Proteomes" id="UP001197378"/>
    </source>
</evidence>
<dbReference type="Gene3D" id="3.30.70.1560">
    <property type="entry name" value="Alpha-L RNA-binding motif"/>
    <property type="match status" value="1"/>
</dbReference>
<evidence type="ECO:0000259" key="7">
    <source>
        <dbReference type="Pfam" id="PF00849"/>
    </source>
</evidence>
<comment type="catalytic activity">
    <reaction evidence="3">
        <text>uridine(35) in tRNA(Tyr) = pseudouridine(35) in tRNA(Tyr)</text>
        <dbReference type="Rhea" id="RHEA:60556"/>
        <dbReference type="Rhea" id="RHEA-COMP:15607"/>
        <dbReference type="Rhea" id="RHEA-COMP:15608"/>
        <dbReference type="ChEBI" id="CHEBI:65314"/>
        <dbReference type="ChEBI" id="CHEBI:65315"/>
    </reaction>
</comment>
<proteinExistence type="inferred from homology"/>
<evidence type="ECO:0000256" key="5">
    <source>
        <dbReference type="PROSITE-ProRule" id="PRU00182"/>
    </source>
</evidence>